<organism evidence="1 2">
    <name type="scientific">Heyndrickxia coagulans</name>
    <name type="common">Weizmannia coagulans</name>
    <dbReference type="NCBI Taxonomy" id="1398"/>
    <lineage>
        <taxon>Bacteria</taxon>
        <taxon>Bacillati</taxon>
        <taxon>Bacillota</taxon>
        <taxon>Bacilli</taxon>
        <taxon>Bacillales</taxon>
        <taxon>Bacillaceae</taxon>
        <taxon>Heyndrickxia</taxon>
    </lineage>
</organism>
<dbReference type="InterPro" id="IPR052163">
    <property type="entry name" value="DGC-Regulatory_Protein"/>
</dbReference>
<gene>
    <name evidence="1" type="ORF">HMPREF3213_01859</name>
</gene>
<dbReference type="InterPro" id="IPR000160">
    <property type="entry name" value="GGDEF_dom"/>
</dbReference>
<dbReference type="InterPro" id="IPR043128">
    <property type="entry name" value="Rev_trsase/Diguanyl_cyclase"/>
</dbReference>
<dbReference type="AlphaFoldDB" id="A0A133KQW3"/>
<comment type="caution">
    <text evidence="1">The sequence shown here is derived from an EMBL/GenBank/DDBJ whole genome shotgun (WGS) entry which is preliminary data.</text>
</comment>
<dbReference type="Pfam" id="PF00990">
    <property type="entry name" value="GGDEF"/>
    <property type="match status" value="1"/>
</dbReference>
<accession>A0A133KQW3</accession>
<reference evidence="2" key="1">
    <citation type="submission" date="2016-01" db="EMBL/GenBank/DDBJ databases">
        <authorList>
            <person name="Mitreva M."/>
            <person name="Pepin K.H."/>
            <person name="Mihindukulasuriya K.A."/>
            <person name="Fulton R."/>
            <person name="Fronick C."/>
            <person name="O'Laughlin M."/>
            <person name="Miner T."/>
            <person name="Herter B."/>
            <person name="Rosa B.A."/>
            <person name="Cordes M."/>
            <person name="Tomlinson C."/>
            <person name="Wollam A."/>
            <person name="Palsikar V.B."/>
            <person name="Mardis E.R."/>
            <person name="Wilson R.K."/>
        </authorList>
    </citation>
    <scope>NUCLEOTIDE SEQUENCE [LARGE SCALE GENOMIC DNA]</scope>
    <source>
        <strain evidence="2">GED7749B</strain>
    </source>
</reference>
<sequence length="86" mass="9783">MNSLPQILFGSMNHNRRQVLTALQNRMVEAFSRPFQIGPHSIEATGSIGISLYPDHCSDEETLIAKADETMYEIKKRGKNSYKLKE</sequence>
<dbReference type="InterPro" id="IPR029787">
    <property type="entry name" value="Nucleotide_cyclase"/>
</dbReference>
<evidence type="ECO:0000313" key="2">
    <source>
        <dbReference type="Proteomes" id="UP000070376"/>
    </source>
</evidence>
<protein>
    <submittedName>
        <fullName evidence="1">Uncharacterized protein</fullName>
    </submittedName>
</protein>
<proteinExistence type="predicted"/>
<dbReference type="PANTHER" id="PTHR46663">
    <property type="entry name" value="DIGUANYLATE CYCLASE DGCT-RELATED"/>
    <property type="match status" value="1"/>
</dbReference>
<dbReference type="PANTHER" id="PTHR46663:SF2">
    <property type="entry name" value="GGDEF DOMAIN-CONTAINING PROTEIN"/>
    <property type="match status" value="1"/>
</dbReference>
<dbReference type="RefSeq" id="WP_014096658.1">
    <property type="nucleotide sequence ID" value="NZ_CP010525.1"/>
</dbReference>
<evidence type="ECO:0000313" key="1">
    <source>
        <dbReference type="EMBL" id="KWZ81846.1"/>
    </source>
</evidence>
<dbReference type="Proteomes" id="UP000070376">
    <property type="component" value="Unassembled WGS sequence"/>
</dbReference>
<dbReference type="PATRIC" id="fig|1398.19.peg.1714"/>
<dbReference type="EMBL" id="LRPN01000067">
    <property type="protein sequence ID" value="KWZ81846.1"/>
    <property type="molecule type" value="Genomic_DNA"/>
</dbReference>
<dbReference type="SUPFAM" id="SSF55073">
    <property type="entry name" value="Nucleotide cyclase"/>
    <property type="match status" value="1"/>
</dbReference>
<name>A0A133KQW3_HEYCO</name>
<dbReference type="Gene3D" id="3.30.70.270">
    <property type="match status" value="1"/>
</dbReference>
<dbReference type="PROSITE" id="PS50887">
    <property type="entry name" value="GGDEF"/>
    <property type="match status" value="1"/>
</dbReference>